<dbReference type="STRING" id="51031.W2TEZ9"/>
<gene>
    <name evidence="1" type="ORF">NECAME_09732</name>
</gene>
<keyword evidence="2" id="KW-1185">Reference proteome</keyword>
<sequence>MPHFAIAKSRKLTTKVVFSDEKKFNLDGSDGSRHYWHDLRRNPICCSRRNFGGRSVMVQDEKQLNFVYHLSFTQLHAFEGVTSRDVNDDDYAKSAELKSKSDHFYIF</sequence>
<dbReference type="Gene3D" id="3.30.420.10">
    <property type="entry name" value="Ribonuclease H-like superfamily/Ribonuclease H"/>
    <property type="match status" value="1"/>
</dbReference>
<dbReference type="InterPro" id="IPR036397">
    <property type="entry name" value="RNaseH_sf"/>
</dbReference>
<name>W2TEZ9_NECAM</name>
<evidence type="ECO:0000313" key="2">
    <source>
        <dbReference type="Proteomes" id="UP000053676"/>
    </source>
</evidence>
<dbReference type="OrthoDB" id="5857894at2759"/>
<accession>W2TEZ9</accession>
<protein>
    <submittedName>
        <fullName evidence="1">Uncharacterized protein</fullName>
    </submittedName>
</protein>
<dbReference type="KEGG" id="nai:NECAME_09732"/>
<dbReference type="Proteomes" id="UP000053676">
    <property type="component" value="Unassembled WGS sequence"/>
</dbReference>
<dbReference type="GO" id="GO:0003676">
    <property type="term" value="F:nucleic acid binding"/>
    <property type="evidence" value="ECO:0007669"/>
    <property type="project" value="InterPro"/>
</dbReference>
<dbReference type="EMBL" id="KI659424">
    <property type="protein sequence ID" value="ETN79592.1"/>
    <property type="molecule type" value="Genomic_DNA"/>
</dbReference>
<reference evidence="2" key="1">
    <citation type="journal article" date="2014" name="Nat. Genet.">
        <title>Genome of the human hookworm Necator americanus.</title>
        <authorList>
            <person name="Tang Y.T."/>
            <person name="Gao X."/>
            <person name="Rosa B.A."/>
            <person name="Abubucker S."/>
            <person name="Hallsworth-Pepin K."/>
            <person name="Martin J."/>
            <person name="Tyagi R."/>
            <person name="Heizer E."/>
            <person name="Zhang X."/>
            <person name="Bhonagiri-Palsikar V."/>
            <person name="Minx P."/>
            <person name="Warren W.C."/>
            <person name="Wang Q."/>
            <person name="Zhan B."/>
            <person name="Hotez P.J."/>
            <person name="Sternberg P.W."/>
            <person name="Dougall A."/>
            <person name="Gaze S.T."/>
            <person name="Mulvenna J."/>
            <person name="Sotillo J."/>
            <person name="Ranganathan S."/>
            <person name="Rabelo E.M."/>
            <person name="Wilson R.K."/>
            <person name="Felgner P.L."/>
            <person name="Bethony J."/>
            <person name="Hawdon J.M."/>
            <person name="Gasser R.B."/>
            <person name="Loukas A."/>
            <person name="Mitreva M."/>
        </authorList>
    </citation>
    <scope>NUCLEOTIDE SEQUENCE [LARGE SCALE GENOMIC DNA]</scope>
</reference>
<evidence type="ECO:0000313" key="1">
    <source>
        <dbReference type="EMBL" id="ETN79592.1"/>
    </source>
</evidence>
<dbReference type="AlphaFoldDB" id="W2TEZ9"/>
<proteinExistence type="predicted"/>
<organism evidence="1 2">
    <name type="scientific">Necator americanus</name>
    <name type="common">Human hookworm</name>
    <dbReference type="NCBI Taxonomy" id="51031"/>
    <lineage>
        <taxon>Eukaryota</taxon>
        <taxon>Metazoa</taxon>
        <taxon>Ecdysozoa</taxon>
        <taxon>Nematoda</taxon>
        <taxon>Chromadorea</taxon>
        <taxon>Rhabditida</taxon>
        <taxon>Rhabditina</taxon>
        <taxon>Rhabditomorpha</taxon>
        <taxon>Strongyloidea</taxon>
        <taxon>Ancylostomatidae</taxon>
        <taxon>Bunostominae</taxon>
        <taxon>Necator</taxon>
    </lineage>
</organism>